<comment type="similarity">
    <text evidence="1">Belongs to the LysR transcriptional regulatory family.</text>
</comment>
<gene>
    <name evidence="7" type="ORF">CSO01_15230</name>
</gene>
<dbReference type="GO" id="GO:0003677">
    <property type="term" value="F:DNA binding"/>
    <property type="evidence" value="ECO:0007669"/>
    <property type="project" value="UniProtKB-KW"/>
</dbReference>
<dbReference type="GO" id="GO:0003700">
    <property type="term" value="F:DNA-binding transcription factor activity"/>
    <property type="evidence" value="ECO:0007669"/>
    <property type="project" value="TreeGrafter"/>
</dbReference>
<keyword evidence="4" id="KW-0804">Transcription</keyword>
<protein>
    <recommendedName>
        <fullName evidence="6">LysR substrate-binding domain-containing protein</fullName>
    </recommendedName>
</protein>
<reference evidence="7 8" key="1">
    <citation type="submission" date="2019-07" db="EMBL/GenBank/DDBJ databases">
        <title>Whole genome shotgun sequence of Cellulomonas soli NBRC 109434.</title>
        <authorList>
            <person name="Hosoyama A."/>
            <person name="Uohara A."/>
            <person name="Ohji S."/>
            <person name="Ichikawa N."/>
        </authorList>
    </citation>
    <scope>NUCLEOTIDE SEQUENCE [LARGE SCALE GENOMIC DNA]</scope>
    <source>
        <strain evidence="7 8">NBRC 109434</strain>
    </source>
</reference>
<feature type="compositionally biased region" description="Basic residues" evidence="5">
    <location>
        <begin position="228"/>
        <end position="240"/>
    </location>
</feature>
<dbReference type="OrthoDB" id="3636008at2"/>
<dbReference type="Proteomes" id="UP000321798">
    <property type="component" value="Unassembled WGS sequence"/>
</dbReference>
<comment type="caution">
    <text evidence="7">The sequence shown here is derived from an EMBL/GenBank/DDBJ whole genome shotgun (WGS) entry which is preliminary data.</text>
</comment>
<feature type="region of interest" description="Disordered" evidence="5">
    <location>
        <begin position="200"/>
        <end position="240"/>
    </location>
</feature>
<dbReference type="PANTHER" id="PTHR30346:SF0">
    <property type="entry name" value="HCA OPERON TRANSCRIPTIONAL ACTIVATOR HCAR"/>
    <property type="match status" value="1"/>
</dbReference>
<evidence type="ECO:0000256" key="2">
    <source>
        <dbReference type="ARBA" id="ARBA00023015"/>
    </source>
</evidence>
<dbReference type="Pfam" id="PF03466">
    <property type="entry name" value="LysR_substrate"/>
    <property type="match status" value="1"/>
</dbReference>
<feature type="domain" description="LysR substrate-binding" evidence="6">
    <location>
        <begin position="25"/>
        <end position="199"/>
    </location>
</feature>
<evidence type="ECO:0000256" key="4">
    <source>
        <dbReference type="ARBA" id="ARBA00023163"/>
    </source>
</evidence>
<evidence type="ECO:0000259" key="6">
    <source>
        <dbReference type="Pfam" id="PF03466"/>
    </source>
</evidence>
<dbReference type="GO" id="GO:0032993">
    <property type="term" value="C:protein-DNA complex"/>
    <property type="evidence" value="ECO:0007669"/>
    <property type="project" value="TreeGrafter"/>
</dbReference>
<dbReference type="AlphaFoldDB" id="A0A512PC88"/>
<dbReference type="EMBL" id="BKAL01000004">
    <property type="protein sequence ID" value="GEP68808.1"/>
    <property type="molecule type" value="Genomic_DNA"/>
</dbReference>
<keyword evidence="3" id="KW-0238">DNA-binding</keyword>
<evidence type="ECO:0000256" key="3">
    <source>
        <dbReference type="ARBA" id="ARBA00023125"/>
    </source>
</evidence>
<organism evidence="7 8">
    <name type="scientific">Cellulomonas soli</name>
    <dbReference type="NCBI Taxonomy" id="931535"/>
    <lineage>
        <taxon>Bacteria</taxon>
        <taxon>Bacillati</taxon>
        <taxon>Actinomycetota</taxon>
        <taxon>Actinomycetes</taxon>
        <taxon>Micrococcales</taxon>
        <taxon>Cellulomonadaceae</taxon>
        <taxon>Cellulomonas</taxon>
    </lineage>
</organism>
<dbReference type="CDD" id="cd08414">
    <property type="entry name" value="PBP2_LTTR_aromatics_like"/>
    <property type="match status" value="1"/>
</dbReference>
<sequence length="240" mass="26117">MSQPSGSTPPSSFRLLLVPGVNPDRWLRVWAERLPDVPVELVHVEPRDQLAGLHEHRADAGLVRLPIDRTGLQVVELWTEQTVVVVPRDHLLTVVEEVDPADLADETLLVPDDDLVGWSDAPGRRALGPAPATTRDAVDLVQAGTGVLLVPQSVARLHHRAELTYRPVTGAPTTGVGLAWLVEQDDELVQELVGIVRGRTAGSSRGRGETVRSSGASTRARPDAQRHKDSRPRRGHRSGR</sequence>
<evidence type="ECO:0000256" key="5">
    <source>
        <dbReference type="SAM" id="MobiDB-lite"/>
    </source>
</evidence>
<dbReference type="SUPFAM" id="SSF53850">
    <property type="entry name" value="Periplasmic binding protein-like II"/>
    <property type="match status" value="1"/>
</dbReference>
<dbReference type="Gene3D" id="3.40.190.10">
    <property type="entry name" value="Periplasmic binding protein-like II"/>
    <property type="match status" value="2"/>
</dbReference>
<evidence type="ECO:0000313" key="8">
    <source>
        <dbReference type="Proteomes" id="UP000321798"/>
    </source>
</evidence>
<keyword evidence="2" id="KW-0805">Transcription regulation</keyword>
<dbReference type="RefSeq" id="WP_146952579.1">
    <property type="nucleotide sequence ID" value="NZ_BAABBJ010000003.1"/>
</dbReference>
<proteinExistence type="inferred from homology"/>
<dbReference type="InterPro" id="IPR005119">
    <property type="entry name" value="LysR_subst-bd"/>
</dbReference>
<evidence type="ECO:0000256" key="1">
    <source>
        <dbReference type="ARBA" id="ARBA00009437"/>
    </source>
</evidence>
<dbReference type="PANTHER" id="PTHR30346">
    <property type="entry name" value="TRANSCRIPTIONAL DUAL REGULATOR HCAR-RELATED"/>
    <property type="match status" value="1"/>
</dbReference>
<name>A0A512PC88_9CELL</name>
<accession>A0A512PC88</accession>
<keyword evidence="8" id="KW-1185">Reference proteome</keyword>
<evidence type="ECO:0000313" key="7">
    <source>
        <dbReference type="EMBL" id="GEP68808.1"/>
    </source>
</evidence>